<evidence type="ECO:0000256" key="1">
    <source>
        <dbReference type="ARBA" id="ARBA00038101"/>
    </source>
</evidence>
<dbReference type="Proteomes" id="UP001244341">
    <property type="component" value="Chromosome 4b"/>
</dbReference>
<proteinExistence type="inferred from homology"/>
<feature type="compositionally biased region" description="Polar residues" evidence="2">
    <location>
        <begin position="712"/>
        <end position="721"/>
    </location>
</feature>
<keyword evidence="3" id="KW-0732">Signal</keyword>
<dbReference type="Pfam" id="PF00884">
    <property type="entry name" value="Sulfatase"/>
    <property type="match status" value="1"/>
</dbReference>
<dbReference type="InterPro" id="IPR006597">
    <property type="entry name" value="Sel1-like"/>
</dbReference>
<comment type="similarity">
    <text evidence="1">Belongs to the sel-1 family.</text>
</comment>
<dbReference type="Pfam" id="PF08238">
    <property type="entry name" value="Sel1"/>
    <property type="match status" value="9"/>
</dbReference>
<evidence type="ECO:0000259" key="4">
    <source>
        <dbReference type="Pfam" id="PF00884"/>
    </source>
</evidence>
<dbReference type="Gene3D" id="3.40.720.10">
    <property type="entry name" value="Alkaline Phosphatase, subunit A"/>
    <property type="match status" value="1"/>
</dbReference>
<feature type="domain" description="Sulfatase N-terminal" evidence="4">
    <location>
        <begin position="749"/>
        <end position="1009"/>
    </location>
</feature>
<name>A0ABY8TUZ6_TETOB</name>
<dbReference type="SUPFAM" id="SSF81901">
    <property type="entry name" value="HCP-like"/>
    <property type="match status" value="3"/>
</dbReference>
<sequence>MMRRTQIQASSKARTSFTRAVLILLLAAGSCASGKDEKQPDPAALLQQALQYRDKVGATGREQKLAAGLLKEAAGLASAKQHAGKDPAAVPVPGMPELVFVPGGSAAALRELAKCYQRGKGVDVNHKLSLELFRRAAELGDAEAQGAMAMRMAFGLHHSNSFEGSSIRHFGRPDEASALLHYYFGAANGDAFSRAALGYRHTFGLGVPKSCWTAVSYYQPVAEAVVQEAVDAYKTQGPLGSSSGHGLPQIERIRLNVHANQGIKPDRQREVLQYYQYSADRGNIDAQTAVGTLLNLGTHGVSRDHSAAAHYLARAAAAGNDEAMAHLGHMHGAGMGMPQDFAKAHQYFSQSAARNNPLGLYGLGYLFLSGSGVEQNHELALKYFQQAAEQGDRDAHFYLGAMYMHGLGMRRRSLSKAFMHYFQAAQAGHVQAMYNTAVMHMAGKGTPKSCKPALSNLKALVEKGPLAASLQAGHEAFFRGQHGQALLLYLQASELGMEIGQSNAAWMLDRGFAHAGHQAASVATALFKRSAEQGNVMSLLQLGDCYYYGSGVEQDWVRASAIYYEAYKERSAEAMFNLGYMHEYGAGVPQDLDLARRFYGMAKHANADAALPVYLANAWLRLHEWWRWLRPRLPAALQRQQALEQQVRAALAQGAPPEEQQLAAAIAAQIGMQIPQGPAATAGDAAAAATAAGAAAAARSAGVSAVTGSSDTLSNRQNSYQPEDCVPPALSEPQPKGVPIPPLAAGKRPNFIVILTDDQGWDDVGMLYPRDGTPAHPNTPNLDSFIRNGVLFDNFYTTPMCAQSRAALLTGRSYPKTGTMLVSGGYDFINRAEVTAGRFMQAAGYKTAHFGKWHNGRSLGYEPWHVGFEESWQPEQYIHLDNLMQHNGEYVQTHGLMEQVLMDKMLTWLDYQAGSSQPFFLYYAPNAIHRGSMRPGEGPKWTRPSPEAYKAKYRPLAAQYGISPSTTEVWAMLEYMDDVLGRLFEYLDGSAFKQDTYVMVMSDNGSEMFLGELPKSKRMPSRMQGYKRDVEEGGNLVLAGDEAPSSGRRGTSKATQQQLERFVFSMGPMCWDANSVPKLAGDRRQIERPQPLLNFDSGGYANRELVKYYNLSADAKLQGFQNCIGVRHKEYKWIGRTNKVYRFQGDSHIELPCNERTPGRVTLLANGAHGFSNVGDRLCFAAQVEMAGSYEVVVIYTAKSQGTFKLSVGSFDRIKAGAAPSLTAQLPALSILGGQYIGSIDLPASGSDKTETCFEMVGNTPGAAGSTYLGVIRFTRLEPWQPVAVAAAGSGKTHNAAVRIRPGSIPPPKSMQRVIAASLPVLKPNRPECSASLVLAAAGPSKFGSS</sequence>
<dbReference type="PANTHER" id="PTHR11102">
    <property type="entry name" value="SEL-1-LIKE PROTEIN"/>
    <property type="match status" value="1"/>
</dbReference>
<dbReference type="SMART" id="SM00671">
    <property type="entry name" value="SEL1"/>
    <property type="match status" value="11"/>
</dbReference>
<dbReference type="SUPFAM" id="SSF53649">
    <property type="entry name" value="Alkaline phosphatase-like"/>
    <property type="match status" value="1"/>
</dbReference>
<dbReference type="InterPro" id="IPR011990">
    <property type="entry name" value="TPR-like_helical_dom_sf"/>
</dbReference>
<organism evidence="5 6">
    <name type="scientific">Tetradesmus obliquus</name>
    <name type="common">Green alga</name>
    <name type="synonym">Acutodesmus obliquus</name>
    <dbReference type="NCBI Taxonomy" id="3088"/>
    <lineage>
        <taxon>Eukaryota</taxon>
        <taxon>Viridiplantae</taxon>
        <taxon>Chlorophyta</taxon>
        <taxon>core chlorophytes</taxon>
        <taxon>Chlorophyceae</taxon>
        <taxon>CS clade</taxon>
        <taxon>Sphaeropleales</taxon>
        <taxon>Scenedesmaceae</taxon>
        <taxon>Tetradesmus</taxon>
    </lineage>
</organism>
<protein>
    <recommendedName>
        <fullName evidence="4">Sulfatase N-terminal domain-containing protein</fullName>
    </recommendedName>
</protein>
<dbReference type="Gene3D" id="1.25.40.10">
    <property type="entry name" value="Tetratricopeptide repeat domain"/>
    <property type="match status" value="2"/>
</dbReference>
<dbReference type="EMBL" id="CP126211">
    <property type="protein sequence ID" value="WIA12915.1"/>
    <property type="molecule type" value="Genomic_DNA"/>
</dbReference>
<evidence type="ECO:0000256" key="2">
    <source>
        <dbReference type="SAM" id="MobiDB-lite"/>
    </source>
</evidence>
<reference evidence="5 6" key="1">
    <citation type="submission" date="2023-05" db="EMBL/GenBank/DDBJ databases">
        <title>A 100% complete, gapless, phased diploid assembly of the Scenedesmus obliquus UTEX 3031 genome.</title>
        <authorList>
            <person name="Biondi T.C."/>
            <person name="Hanschen E.R."/>
            <person name="Kwon T."/>
            <person name="Eng W."/>
            <person name="Kruse C.P.S."/>
            <person name="Koehler S.I."/>
            <person name="Kunde Y."/>
            <person name="Gleasner C.D."/>
            <person name="You Mak K.T."/>
            <person name="Polle J."/>
            <person name="Hovde B.T."/>
            <person name="Starkenburg S.R."/>
        </authorList>
    </citation>
    <scope>NUCLEOTIDE SEQUENCE [LARGE SCALE GENOMIC DNA]</scope>
    <source>
        <strain evidence="5 6">DOE0152z</strain>
    </source>
</reference>
<feature type="signal peptide" evidence="3">
    <location>
        <begin position="1"/>
        <end position="33"/>
    </location>
</feature>
<dbReference type="InterPro" id="IPR000917">
    <property type="entry name" value="Sulfatase_N"/>
</dbReference>
<keyword evidence="6" id="KW-1185">Reference proteome</keyword>
<evidence type="ECO:0000313" key="5">
    <source>
        <dbReference type="EMBL" id="WIA12915.1"/>
    </source>
</evidence>
<dbReference type="InterPro" id="IPR017850">
    <property type="entry name" value="Alkaline_phosphatase_core_sf"/>
</dbReference>
<dbReference type="PROSITE" id="PS51257">
    <property type="entry name" value="PROKAR_LIPOPROTEIN"/>
    <property type="match status" value="1"/>
</dbReference>
<feature type="region of interest" description="Disordered" evidence="2">
    <location>
        <begin position="707"/>
        <end position="732"/>
    </location>
</feature>
<dbReference type="InterPro" id="IPR050767">
    <property type="entry name" value="Sel1_AlgK"/>
</dbReference>
<evidence type="ECO:0000256" key="3">
    <source>
        <dbReference type="SAM" id="SignalP"/>
    </source>
</evidence>
<dbReference type="PANTHER" id="PTHR11102:SF147">
    <property type="entry name" value="SEL1L ADAPTOR SUBUNIT OF ERAD E3 UBIQUITIN LIGASE"/>
    <property type="match status" value="1"/>
</dbReference>
<evidence type="ECO:0000313" key="6">
    <source>
        <dbReference type="Proteomes" id="UP001244341"/>
    </source>
</evidence>
<feature type="chain" id="PRO_5045190567" description="Sulfatase N-terminal domain-containing protein" evidence="3">
    <location>
        <begin position="34"/>
        <end position="1346"/>
    </location>
</feature>
<gene>
    <name evidence="5" type="ORF">OEZ85_006532</name>
</gene>
<accession>A0ABY8TUZ6</accession>